<evidence type="ECO:0000313" key="2">
    <source>
        <dbReference type="Proteomes" id="UP000032304"/>
    </source>
</evidence>
<dbReference type="EMBL" id="CM001746">
    <property type="protein sequence ID" value="KJB44145.1"/>
    <property type="molecule type" value="Genomic_DNA"/>
</dbReference>
<organism evidence="1 2">
    <name type="scientific">Gossypium raimondii</name>
    <name type="common">Peruvian cotton</name>
    <name type="synonym">Gossypium klotzschianum subsp. raimondii</name>
    <dbReference type="NCBI Taxonomy" id="29730"/>
    <lineage>
        <taxon>Eukaryota</taxon>
        <taxon>Viridiplantae</taxon>
        <taxon>Streptophyta</taxon>
        <taxon>Embryophyta</taxon>
        <taxon>Tracheophyta</taxon>
        <taxon>Spermatophyta</taxon>
        <taxon>Magnoliopsida</taxon>
        <taxon>eudicotyledons</taxon>
        <taxon>Gunneridae</taxon>
        <taxon>Pentapetalae</taxon>
        <taxon>rosids</taxon>
        <taxon>malvids</taxon>
        <taxon>Malvales</taxon>
        <taxon>Malvaceae</taxon>
        <taxon>Malvoideae</taxon>
        <taxon>Gossypium</taxon>
    </lineage>
</organism>
<reference evidence="1 2" key="1">
    <citation type="journal article" date="2012" name="Nature">
        <title>Repeated polyploidization of Gossypium genomes and the evolution of spinnable cotton fibres.</title>
        <authorList>
            <person name="Paterson A.H."/>
            <person name="Wendel J.F."/>
            <person name="Gundlach H."/>
            <person name="Guo H."/>
            <person name="Jenkins J."/>
            <person name="Jin D."/>
            <person name="Llewellyn D."/>
            <person name="Showmaker K.C."/>
            <person name="Shu S."/>
            <person name="Udall J."/>
            <person name="Yoo M.J."/>
            <person name="Byers R."/>
            <person name="Chen W."/>
            <person name="Doron-Faigenboim A."/>
            <person name="Duke M.V."/>
            <person name="Gong L."/>
            <person name="Grimwood J."/>
            <person name="Grover C."/>
            <person name="Grupp K."/>
            <person name="Hu G."/>
            <person name="Lee T.H."/>
            <person name="Li J."/>
            <person name="Lin L."/>
            <person name="Liu T."/>
            <person name="Marler B.S."/>
            <person name="Page J.T."/>
            <person name="Roberts A.W."/>
            <person name="Romanel E."/>
            <person name="Sanders W.S."/>
            <person name="Szadkowski E."/>
            <person name="Tan X."/>
            <person name="Tang H."/>
            <person name="Xu C."/>
            <person name="Wang J."/>
            <person name="Wang Z."/>
            <person name="Zhang D."/>
            <person name="Zhang L."/>
            <person name="Ashrafi H."/>
            <person name="Bedon F."/>
            <person name="Bowers J.E."/>
            <person name="Brubaker C.L."/>
            <person name="Chee P.W."/>
            <person name="Das S."/>
            <person name="Gingle A.R."/>
            <person name="Haigler C.H."/>
            <person name="Harker D."/>
            <person name="Hoffmann L.V."/>
            <person name="Hovav R."/>
            <person name="Jones D.C."/>
            <person name="Lemke C."/>
            <person name="Mansoor S."/>
            <person name="ur Rahman M."/>
            <person name="Rainville L.N."/>
            <person name="Rambani A."/>
            <person name="Reddy U.K."/>
            <person name="Rong J.K."/>
            <person name="Saranga Y."/>
            <person name="Scheffler B.E."/>
            <person name="Scheffler J.A."/>
            <person name="Stelly D.M."/>
            <person name="Triplett B.A."/>
            <person name="Van Deynze A."/>
            <person name="Vaslin M.F."/>
            <person name="Waghmare V.N."/>
            <person name="Walford S.A."/>
            <person name="Wright R.J."/>
            <person name="Zaki E.A."/>
            <person name="Zhang T."/>
            <person name="Dennis E.S."/>
            <person name="Mayer K.F."/>
            <person name="Peterson D.G."/>
            <person name="Rokhsar D.S."/>
            <person name="Wang X."/>
            <person name="Schmutz J."/>
        </authorList>
    </citation>
    <scope>NUCLEOTIDE SEQUENCE [LARGE SCALE GENOMIC DNA]</scope>
</reference>
<proteinExistence type="predicted"/>
<dbReference type="Proteomes" id="UP000032304">
    <property type="component" value="Chromosome 7"/>
</dbReference>
<protein>
    <submittedName>
        <fullName evidence="1">Uncharacterized protein</fullName>
    </submittedName>
</protein>
<name>A0A0D2TKA3_GOSRA</name>
<dbReference type="OMA" id="YMVRLKE"/>
<gene>
    <name evidence="1" type="ORF">B456_007G236900</name>
</gene>
<dbReference type="AlphaFoldDB" id="A0A0D2TKA3"/>
<evidence type="ECO:0000313" key="1">
    <source>
        <dbReference type="EMBL" id="KJB44145.1"/>
    </source>
</evidence>
<keyword evidence="2" id="KW-1185">Reference proteome</keyword>
<sequence>MYLTNIPYSFTNYFLTILCNFKFKSIVINHNLRYVVFNMSFLKKKLYMVRLKEYPDTMSYFELCKIVKDGLGFNTVQLIYFHVLGSRTL</sequence>
<accession>A0A0D2TKA3</accession>
<dbReference type="Gramene" id="KJB44145">
    <property type="protein sequence ID" value="KJB44145"/>
    <property type="gene ID" value="B456_007G236900"/>
</dbReference>